<dbReference type="EMBL" id="QKYT01000985">
    <property type="protein sequence ID" value="RIA80367.1"/>
    <property type="molecule type" value="Genomic_DNA"/>
</dbReference>
<gene>
    <name evidence="1" type="ORF">C1645_838839</name>
</gene>
<dbReference type="Proteomes" id="UP000265703">
    <property type="component" value="Unassembled WGS sequence"/>
</dbReference>
<name>A0A397S8P0_9GLOM</name>
<proteinExistence type="predicted"/>
<evidence type="ECO:0008006" key="3">
    <source>
        <dbReference type="Google" id="ProtNLM"/>
    </source>
</evidence>
<keyword evidence="2" id="KW-1185">Reference proteome</keyword>
<dbReference type="AlphaFoldDB" id="A0A397S8P0"/>
<protein>
    <recommendedName>
        <fullName evidence="3">Protein kinase domain-containing protein</fullName>
    </recommendedName>
</protein>
<dbReference type="OrthoDB" id="2403434at2759"/>
<comment type="caution">
    <text evidence="1">The sequence shown here is derived from an EMBL/GenBank/DDBJ whole genome shotgun (WGS) entry which is preliminary data.</text>
</comment>
<evidence type="ECO:0000313" key="1">
    <source>
        <dbReference type="EMBL" id="RIA80367.1"/>
    </source>
</evidence>
<accession>A0A397S8P0</accession>
<sequence length="54" mass="6372">MAHEEFLAIKICQGLRPSFNIKVPNIFKQCVDADPSKRPAAKYLYERFYQFSYV</sequence>
<organism evidence="1 2">
    <name type="scientific">Glomus cerebriforme</name>
    <dbReference type="NCBI Taxonomy" id="658196"/>
    <lineage>
        <taxon>Eukaryota</taxon>
        <taxon>Fungi</taxon>
        <taxon>Fungi incertae sedis</taxon>
        <taxon>Mucoromycota</taxon>
        <taxon>Glomeromycotina</taxon>
        <taxon>Glomeromycetes</taxon>
        <taxon>Glomerales</taxon>
        <taxon>Glomeraceae</taxon>
        <taxon>Glomus</taxon>
    </lineage>
</organism>
<reference evidence="1 2" key="1">
    <citation type="submission" date="2018-06" db="EMBL/GenBank/DDBJ databases">
        <title>Comparative genomics reveals the genomic features of Rhizophagus irregularis, R. cerebriforme, R. diaphanum and Gigaspora rosea, and their symbiotic lifestyle signature.</title>
        <authorList>
            <person name="Morin E."/>
            <person name="San Clemente H."/>
            <person name="Chen E.C.H."/>
            <person name="De La Providencia I."/>
            <person name="Hainaut M."/>
            <person name="Kuo A."/>
            <person name="Kohler A."/>
            <person name="Murat C."/>
            <person name="Tang N."/>
            <person name="Roy S."/>
            <person name="Loubradou J."/>
            <person name="Henrissat B."/>
            <person name="Grigoriev I.V."/>
            <person name="Corradi N."/>
            <person name="Roux C."/>
            <person name="Martin F.M."/>
        </authorList>
    </citation>
    <scope>NUCLEOTIDE SEQUENCE [LARGE SCALE GENOMIC DNA]</scope>
    <source>
        <strain evidence="1 2">DAOM 227022</strain>
    </source>
</reference>
<evidence type="ECO:0000313" key="2">
    <source>
        <dbReference type="Proteomes" id="UP000265703"/>
    </source>
</evidence>